<dbReference type="AlphaFoldDB" id="A0A542YRP1"/>
<dbReference type="Pfam" id="PF02620">
    <property type="entry name" value="YceD"/>
    <property type="match status" value="1"/>
</dbReference>
<protein>
    <recommendedName>
        <fullName evidence="3">Metal-binding protein</fullName>
    </recommendedName>
</protein>
<evidence type="ECO:0000313" key="2">
    <source>
        <dbReference type="Proteomes" id="UP000319516"/>
    </source>
</evidence>
<evidence type="ECO:0000313" key="1">
    <source>
        <dbReference type="EMBL" id="TQL50728.1"/>
    </source>
</evidence>
<dbReference type="EMBL" id="VFOP01000001">
    <property type="protein sequence ID" value="TQL50728.1"/>
    <property type="molecule type" value="Genomic_DNA"/>
</dbReference>
<evidence type="ECO:0008006" key="3">
    <source>
        <dbReference type="Google" id="ProtNLM"/>
    </source>
</evidence>
<proteinExistence type="predicted"/>
<dbReference type="PANTHER" id="PTHR34374">
    <property type="entry name" value="LARGE RIBOSOMAL RNA SUBUNIT ACCUMULATION PROTEIN YCED HOMOLOG 1, CHLOROPLASTIC"/>
    <property type="match status" value="1"/>
</dbReference>
<gene>
    <name evidence="1" type="ORF">FB467_1844</name>
</gene>
<dbReference type="RefSeq" id="WP_141784820.1">
    <property type="nucleotide sequence ID" value="NZ_BAAAIK010000002.1"/>
</dbReference>
<organism evidence="1 2">
    <name type="scientific">Ornithinicoccus hortensis</name>
    <dbReference type="NCBI Taxonomy" id="82346"/>
    <lineage>
        <taxon>Bacteria</taxon>
        <taxon>Bacillati</taxon>
        <taxon>Actinomycetota</taxon>
        <taxon>Actinomycetes</taxon>
        <taxon>Micrococcales</taxon>
        <taxon>Intrasporangiaceae</taxon>
        <taxon>Ornithinicoccus</taxon>
    </lineage>
</organism>
<keyword evidence="2" id="KW-1185">Reference proteome</keyword>
<comment type="caution">
    <text evidence="1">The sequence shown here is derived from an EMBL/GenBank/DDBJ whole genome shotgun (WGS) entry which is preliminary data.</text>
</comment>
<accession>A0A542YRP1</accession>
<dbReference type="Proteomes" id="UP000319516">
    <property type="component" value="Unassembled WGS sequence"/>
</dbReference>
<sequence length="193" mass="21172">MHAQDAARPWVFDTRELIRRPGTMKTLSRVVSAPDRIGTDVIAIEAGQPVELEVRLESVVEGVLASGSVSATATGMCVRCLDPVEEDLDVTFQELFAYPDRAAHHREVGDAEEQDEDHLLDGDLMDLESVVRDAVVTALPFQPVCRDDCPGLCSECGARLADDLDHQHDLIDPRWSVLSELAQGAAPDDEKRN</sequence>
<name>A0A542YRP1_9MICO</name>
<dbReference type="PANTHER" id="PTHR34374:SF1">
    <property type="entry name" value="LARGE RIBOSOMAL RNA SUBUNIT ACCUMULATION PROTEIN YCED HOMOLOG 1, CHLOROPLASTIC"/>
    <property type="match status" value="1"/>
</dbReference>
<dbReference type="InterPro" id="IPR003772">
    <property type="entry name" value="YceD"/>
</dbReference>
<reference evidence="1 2" key="1">
    <citation type="submission" date="2019-06" db="EMBL/GenBank/DDBJ databases">
        <title>Sequencing the genomes of 1000 actinobacteria strains.</title>
        <authorList>
            <person name="Klenk H.-P."/>
        </authorList>
    </citation>
    <scope>NUCLEOTIDE SEQUENCE [LARGE SCALE GENOMIC DNA]</scope>
    <source>
        <strain evidence="1 2">DSM 12335</strain>
    </source>
</reference>
<dbReference type="OrthoDB" id="9790372at2"/>